<dbReference type="AlphaFoldDB" id="A0A3G6TM33"/>
<reference evidence="6" key="1">
    <citation type="submission" date="2018-11" db="EMBL/GenBank/DDBJ databases">
        <title>Proposal to divide the Flavobacteriaceae and reorganize its genera based on Amino Acid Identity values calculated from whole genome sequences.</title>
        <authorList>
            <person name="Nicholson A.C."/>
            <person name="Gulvik C.A."/>
            <person name="Whitney A.M."/>
            <person name="Humrighouse B.W."/>
            <person name="Bell M."/>
            <person name="Holmes B."/>
            <person name="Steigerwalt A.G."/>
            <person name="Villarma A."/>
            <person name="Sheth M."/>
            <person name="Batra D."/>
            <person name="Pryor J."/>
            <person name="Bernardet J.-F."/>
            <person name="Hugo C."/>
            <person name="Kampfer P."/>
            <person name="Newman J."/>
            <person name="McQuiston J.R."/>
        </authorList>
    </citation>
    <scope>NUCLEOTIDE SEQUENCE [LARGE SCALE GENOMIC DNA]</scope>
    <source>
        <strain evidence="6">G0229</strain>
    </source>
</reference>
<dbReference type="Proteomes" id="UP000271193">
    <property type="component" value="Chromosome"/>
</dbReference>
<evidence type="ECO:0000256" key="2">
    <source>
        <dbReference type="ARBA" id="ARBA00023125"/>
    </source>
</evidence>
<dbReference type="Gene3D" id="1.10.10.60">
    <property type="entry name" value="Homeodomain-like"/>
    <property type="match status" value="1"/>
</dbReference>
<dbReference type="PROSITE" id="PS01124">
    <property type="entry name" value="HTH_ARAC_FAMILY_2"/>
    <property type="match status" value="1"/>
</dbReference>
<name>A0A3G6TM33_9FLAO</name>
<evidence type="ECO:0000256" key="1">
    <source>
        <dbReference type="ARBA" id="ARBA00023015"/>
    </source>
</evidence>
<keyword evidence="3" id="KW-0804">Transcription</keyword>
<dbReference type="SMART" id="SM00342">
    <property type="entry name" value="HTH_ARAC"/>
    <property type="match status" value="1"/>
</dbReference>
<proteinExistence type="predicted"/>
<evidence type="ECO:0000256" key="3">
    <source>
        <dbReference type="ARBA" id="ARBA00023163"/>
    </source>
</evidence>
<keyword evidence="2" id="KW-0238">DNA-binding</keyword>
<protein>
    <submittedName>
        <fullName evidence="5">AraC family transcriptional regulator</fullName>
    </submittedName>
</protein>
<evidence type="ECO:0000313" key="6">
    <source>
        <dbReference type="Proteomes" id="UP000271193"/>
    </source>
</evidence>
<keyword evidence="6" id="KW-1185">Reference proteome</keyword>
<dbReference type="Pfam" id="PF12833">
    <property type="entry name" value="HTH_18"/>
    <property type="match status" value="1"/>
</dbReference>
<organism evidence="5 6">
    <name type="scientific">Chryseobacterium bernardetii</name>
    <dbReference type="NCBI Taxonomy" id="1241978"/>
    <lineage>
        <taxon>Bacteria</taxon>
        <taxon>Pseudomonadati</taxon>
        <taxon>Bacteroidota</taxon>
        <taxon>Flavobacteriia</taxon>
        <taxon>Flavobacteriales</taxon>
        <taxon>Weeksellaceae</taxon>
        <taxon>Chryseobacterium group</taxon>
        <taxon>Chryseobacterium</taxon>
    </lineage>
</organism>
<accession>A0A3G6TM33</accession>
<evidence type="ECO:0000313" key="5">
    <source>
        <dbReference type="EMBL" id="AZB27140.1"/>
    </source>
</evidence>
<dbReference type="PANTHER" id="PTHR43280:SF32">
    <property type="entry name" value="TRANSCRIPTIONAL REGULATORY PROTEIN"/>
    <property type="match status" value="1"/>
</dbReference>
<evidence type="ECO:0000259" key="4">
    <source>
        <dbReference type="PROSITE" id="PS01124"/>
    </source>
</evidence>
<dbReference type="KEGG" id="cben:EG339_22400"/>
<keyword evidence="1" id="KW-0805">Transcription regulation</keyword>
<dbReference type="InterPro" id="IPR037923">
    <property type="entry name" value="HTH-like"/>
</dbReference>
<dbReference type="EMBL" id="CP033932">
    <property type="protein sequence ID" value="AZB27140.1"/>
    <property type="molecule type" value="Genomic_DNA"/>
</dbReference>
<feature type="domain" description="HTH araC/xylS-type" evidence="4">
    <location>
        <begin position="194"/>
        <end position="292"/>
    </location>
</feature>
<dbReference type="InterPro" id="IPR018060">
    <property type="entry name" value="HTH_AraC"/>
</dbReference>
<gene>
    <name evidence="5" type="ORF">EG339_22400</name>
</gene>
<dbReference type="SUPFAM" id="SSF46689">
    <property type="entry name" value="Homeodomain-like"/>
    <property type="match status" value="1"/>
</dbReference>
<dbReference type="SUPFAM" id="SSF51215">
    <property type="entry name" value="Regulatory protein AraC"/>
    <property type="match status" value="1"/>
</dbReference>
<dbReference type="GO" id="GO:0043565">
    <property type="term" value="F:sequence-specific DNA binding"/>
    <property type="evidence" value="ECO:0007669"/>
    <property type="project" value="InterPro"/>
</dbReference>
<dbReference type="InterPro" id="IPR009057">
    <property type="entry name" value="Homeodomain-like_sf"/>
</dbReference>
<sequence length="294" mass="34580">MYTLFSRKAIFVFLFKIFQMKKMIPSHHNQLENSTVRLMPLSVFYEKQAEIHRDDHYMFILQKKGDFTLEVDFKIIEMKGASLCFVAPGQIHQSIHQKDNEGWFLFAEAGSISEWYREVLDMHQWIHQAVSIEENDLIFDLLILLGKTERETMIHHLSIERSLADATIGIIVSRISESPVLPPQNNSQKYLITKQFKKLIADYFKSTKQVQQYAQLLSITPLYLNETVKEVTGYPASFWIQQKILWEARRLLFYTTMNVKEIAFELGYEDHVYFSRFFKKGTGTTALEFRAKKP</sequence>
<dbReference type="PANTHER" id="PTHR43280">
    <property type="entry name" value="ARAC-FAMILY TRANSCRIPTIONAL REGULATOR"/>
    <property type="match status" value="1"/>
</dbReference>
<dbReference type="GO" id="GO:0003700">
    <property type="term" value="F:DNA-binding transcription factor activity"/>
    <property type="evidence" value="ECO:0007669"/>
    <property type="project" value="InterPro"/>
</dbReference>